<proteinExistence type="predicted"/>
<dbReference type="PANTHER" id="PTHR23159">
    <property type="entry name" value="CENTROSOMAL PROTEIN 2"/>
    <property type="match status" value="1"/>
</dbReference>
<organism evidence="3 4">
    <name type="scientific">Boothiomyces macroporosus</name>
    <dbReference type="NCBI Taxonomy" id="261099"/>
    <lineage>
        <taxon>Eukaryota</taxon>
        <taxon>Fungi</taxon>
        <taxon>Fungi incertae sedis</taxon>
        <taxon>Chytridiomycota</taxon>
        <taxon>Chytridiomycota incertae sedis</taxon>
        <taxon>Chytridiomycetes</taxon>
        <taxon>Rhizophydiales</taxon>
        <taxon>Terramycetaceae</taxon>
        <taxon>Boothiomyces</taxon>
    </lineage>
</organism>
<dbReference type="Gene3D" id="1.10.287.1490">
    <property type="match status" value="1"/>
</dbReference>
<evidence type="ECO:0000256" key="1">
    <source>
        <dbReference type="SAM" id="Coils"/>
    </source>
</evidence>
<feature type="region of interest" description="Disordered" evidence="2">
    <location>
        <begin position="1031"/>
        <end position="1057"/>
    </location>
</feature>
<sequence>MAKLRAELELLSDQKLQNDSLKDTIHSMVLKADKQSQDSKTLIAHLRKQLADNNIAITEPEPQQAEEPPSVNLESKVHILEAQIAGMEKSNTEWKSEKVRLQKVIGNLKAEIEEYKIQIEERKAADLAAANSTASAKPSIGSSWFKSTTTAQTAAPANAPPQHSTNISIAKSSENLDEKAPATPVPTNVSHTNLAPTAPATNATSPGTTSTMAAAARSWWGSRAASTTPTPAPTPAQQPAASNLLSTLTTSTTSVHSTEEINPELIKKELAKLKALESENETLKVELASIKSKSAEISLPALPTKPNDQSDKVQDLEKQNKQIIEELQTKTNQISSLEARLSELNELRDKLSLKESSASKLEEENLALIQKLAAFTETQLKYEELKADHSRLNATINQQQLQYNESTQKLASEIDSYIRDLESQKAMVEIYKKTLEDKQKEIDELNTDKAAKTLQMNELNGEIKTLQVRLNALKSESPEQNAGSPLDELDQEHKNQVNNLKSHYESLIAQKQQELDTMKASYSEIETKHKDLVAQRDALFQDTKTSNFDDLKKIVYGNEEHISHINSLTQEIEVRNMELSSAYQGLAQNEVLLKDFNETVKESLEQSKKIKELQAMIDDFEKQKTTLESKIAGLETQANIAAGENQSKEHLAKIEELTKEISTLNEEKSKNVEMNKKIVDLQAELDKKNTENATKINSYKAEVESLQKQIARNKEASDFLSKSLQEQIAQLLDSKASSDKKLRAEMEEKFKQEHIELSKKEKLEMEEKSRKAMIDAELRNTKEKVELEEKFKKEKTKLTQDLEKQKKDQDNLKLELTKKYDTMVAAKTDELTKNLAKIKLLETELTNFKQEQAKIVESLTLKNTELVKDVEKAKQDQSASTKAAEDLKELTSKYELLVQENQVTLSGYQRNSKALAEKEEQYKKLKTQKEELQEAQEKAKKTLSKLEKDKEVSTQENATLRQQLEANQAMIEDLKSQVNTLNSKILEQSTVSTTELETLKQEKETLEKKLKETDHELTLANRKAAQMVKDLQKQLAKERRGEKSDSNDDKNKPVDNKQVELLTQENEALIKRGQYLEEELRQMDEKVKRAHQEVEAKSKVVQMYILKEHEMALQPDDRPKKDLTVKMVAMEEELKQLKK</sequence>
<keyword evidence="1" id="KW-0175">Coiled coil</keyword>
<evidence type="ECO:0000313" key="3">
    <source>
        <dbReference type="EMBL" id="KAJ3258455.1"/>
    </source>
</evidence>
<protein>
    <submittedName>
        <fullName evidence="3">Uncharacterized protein</fullName>
    </submittedName>
</protein>
<feature type="coiled-coil region" evidence="1">
    <location>
        <begin position="266"/>
        <end position="476"/>
    </location>
</feature>
<feature type="coiled-coil region" evidence="1">
    <location>
        <begin position="908"/>
        <end position="1023"/>
    </location>
</feature>
<keyword evidence="4" id="KW-1185">Reference proteome</keyword>
<feature type="coiled-coil region" evidence="1">
    <location>
        <begin position="788"/>
        <end position="815"/>
    </location>
</feature>
<accession>A0AAD5Y6A5</accession>
<dbReference type="EMBL" id="JADGKB010000027">
    <property type="protein sequence ID" value="KAJ3258455.1"/>
    <property type="molecule type" value="Genomic_DNA"/>
</dbReference>
<evidence type="ECO:0000256" key="2">
    <source>
        <dbReference type="SAM" id="MobiDB-lite"/>
    </source>
</evidence>
<reference evidence="3" key="1">
    <citation type="submission" date="2020-05" db="EMBL/GenBank/DDBJ databases">
        <title>Phylogenomic resolution of chytrid fungi.</title>
        <authorList>
            <person name="Stajich J.E."/>
            <person name="Amses K."/>
            <person name="Simmons R."/>
            <person name="Seto K."/>
            <person name="Myers J."/>
            <person name="Bonds A."/>
            <person name="Quandt C.A."/>
            <person name="Barry K."/>
            <person name="Liu P."/>
            <person name="Grigoriev I."/>
            <person name="Longcore J.E."/>
            <person name="James T.Y."/>
        </authorList>
    </citation>
    <scope>NUCLEOTIDE SEQUENCE</scope>
    <source>
        <strain evidence="3">PLAUS21</strain>
    </source>
</reference>
<feature type="coiled-coil region" evidence="1">
    <location>
        <begin position="1059"/>
        <end position="1093"/>
    </location>
</feature>
<feature type="region of interest" description="Disordered" evidence="2">
    <location>
        <begin position="176"/>
        <end position="240"/>
    </location>
</feature>
<feature type="coiled-coil region" evidence="1">
    <location>
        <begin position="98"/>
        <end position="125"/>
    </location>
</feature>
<dbReference type="AlphaFoldDB" id="A0AAD5Y6A5"/>
<gene>
    <name evidence="3" type="ORF">HK103_003577</name>
</gene>
<dbReference type="Proteomes" id="UP001210925">
    <property type="component" value="Unassembled WGS sequence"/>
</dbReference>
<dbReference type="PANTHER" id="PTHR23159:SF31">
    <property type="entry name" value="CENTROSOME-ASSOCIATED PROTEIN CEP250 ISOFORM X1"/>
    <property type="match status" value="1"/>
</dbReference>
<name>A0AAD5Y6A5_9FUNG</name>
<feature type="compositionally biased region" description="Low complexity" evidence="2">
    <location>
        <begin position="192"/>
        <end position="229"/>
    </location>
</feature>
<evidence type="ECO:0000313" key="4">
    <source>
        <dbReference type="Proteomes" id="UP001210925"/>
    </source>
</evidence>
<feature type="coiled-coil region" evidence="1">
    <location>
        <begin position="603"/>
        <end position="716"/>
    </location>
</feature>
<comment type="caution">
    <text evidence="3">The sequence shown here is derived from an EMBL/GenBank/DDBJ whole genome shotgun (WGS) entry which is preliminary data.</text>
</comment>